<accession>A0A8K0MRJ4</accession>
<reference evidence="1" key="1">
    <citation type="submission" date="2020-03" db="EMBL/GenBank/DDBJ databases">
        <title>A high-quality chromosome-level genome assembly of a woody plant with both climbing and erect habits, Rhamnella rubrinervis.</title>
        <authorList>
            <person name="Lu Z."/>
            <person name="Yang Y."/>
            <person name="Zhu X."/>
            <person name="Sun Y."/>
        </authorList>
    </citation>
    <scope>NUCLEOTIDE SEQUENCE</scope>
    <source>
        <strain evidence="1">BYM</strain>
        <tissue evidence="1">Leaf</tissue>
    </source>
</reference>
<dbReference type="PANTHER" id="PTHR46087:SF7">
    <property type="entry name" value="CYCLIN-LIKE PROTEIN"/>
    <property type="match status" value="1"/>
</dbReference>
<protein>
    <submittedName>
        <fullName evidence="1">Uncharacterized protein</fullName>
    </submittedName>
</protein>
<organism evidence="1 2">
    <name type="scientific">Rhamnella rubrinervis</name>
    <dbReference type="NCBI Taxonomy" id="2594499"/>
    <lineage>
        <taxon>Eukaryota</taxon>
        <taxon>Viridiplantae</taxon>
        <taxon>Streptophyta</taxon>
        <taxon>Embryophyta</taxon>
        <taxon>Tracheophyta</taxon>
        <taxon>Spermatophyta</taxon>
        <taxon>Magnoliopsida</taxon>
        <taxon>eudicotyledons</taxon>
        <taxon>Gunneridae</taxon>
        <taxon>Pentapetalae</taxon>
        <taxon>rosids</taxon>
        <taxon>fabids</taxon>
        <taxon>Rosales</taxon>
        <taxon>Rhamnaceae</taxon>
        <taxon>rhamnoid group</taxon>
        <taxon>Rhamneae</taxon>
        <taxon>Rhamnella</taxon>
    </lineage>
</organism>
<dbReference type="Proteomes" id="UP000796880">
    <property type="component" value="Unassembled WGS sequence"/>
</dbReference>
<evidence type="ECO:0000313" key="1">
    <source>
        <dbReference type="EMBL" id="KAF3454940.1"/>
    </source>
</evidence>
<dbReference type="AlphaFoldDB" id="A0A8K0MRJ4"/>
<comment type="caution">
    <text evidence="1">The sequence shown here is derived from an EMBL/GenBank/DDBJ whole genome shotgun (WGS) entry which is preliminary data.</text>
</comment>
<dbReference type="OrthoDB" id="1751626at2759"/>
<dbReference type="PANTHER" id="PTHR46087">
    <property type="entry name" value="PUTATIVE, EXPRESSED-RELATED"/>
    <property type="match status" value="1"/>
</dbReference>
<keyword evidence="2" id="KW-1185">Reference proteome</keyword>
<name>A0A8K0MRJ4_9ROSA</name>
<sequence length="212" mass="23794">MHVLRNFFSQRELSKSYEARIKQLQQDLSVSKNDVMRIEFNMAEALAIKNSEIEAPRAIDGLKKEAAISEGNMASLQALREEQASQNGGEEEHAHNASKMVCFHGKGSGIRTKSYRGVDNSCKNPGAIDHDASVFVGMVLAENECMAYELMELRSENIHFVKIVMCIYRKLLISCKEKMPMFAGWLSIAACYTKFGKEIDSHDAIIRDNEAP</sequence>
<dbReference type="EMBL" id="VOIH02000002">
    <property type="protein sequence ID" value="KAF3454940.1"/>
    <property type="molecule type" value="Genomic_DNA"/>
</dbReference>
<evidence type="ECO:0000313" key="2">
    <source>
        <dbReference type="Proteomes" id="UP000796880"/>
    </source>
</evidence>
<proteinExistence type="predicted"/>
<dbReference type="InterPro" id="IPR055296">
    <property type="entry name" value="SRL2-like"/>
</dbReference>
<gene>
    <name evidence="1" type="ORF">FNV43_RR05388</name>
</gene>